<evidence type="ECO:0000256" key="4">
    <source>
        <dbReference type="SAM" id="MobiDB-lite"/>
    </source>
</evidence>
<keyword evidence="7" id="KW-1185">Reference proteome</keyword>
<evidence type="ECO:0000259" key="5">
    <source>
        <dbReference type="Pfam" id="PF02902"/>
    </source>
</evidence>
<keyword evidence="3" id="KW-0378">Hydrolase</keyword>
<feature type="compositionally biased region" description="Basic residues" evidence="4">
    <location>
        <begin position="126"/>
        <end position="136"/>
    </location>
</feature>
<feature type="compositionally biased region" description="Acidic residues" evidence="4">
    <location>
        <begin position="208"/>
        <end position="219"/>
    </location>
</feature>
<evidence type="ECO:0000256" key="2">
    <source>
        <dbReference type="ARBA" id="ARBA00022670"/>
    </source>
</evidence>
<dbReference type="Pfam" id="PF02902">
    <property type="entry name" value="Peptidase_C48"/>
    <property type="match status" value="1"/>
</dbReference>
<dbReference type="InterPro" id="IPR038765">
    <property type="entry name" value="Papain-like_cys_pep_sf"/>
</dbReference>
<dbReference type="GO" id="GO:0006508">
    <property type="term" value="P:proteolysis"/>
    <property type="evidence" value="ECO:0007669"/>
    <property type="project" value="UniProtKB-KW"/>
</dbReference>
<dbReference type="Proteomes" id="UP001165085">
    <property type="component" value="Unassembled WGS sequence"/>
</dbReference>
<accession>A0A9W7C9K1</accession>
<dbReference type="SUPFAM" id="SSF54001">
    <property type="entry name" value="Cysteine proteinases"/>
    <property type="match status" value="1"/>
</dbReference>
<dbReference type="Gene3D" id="3.40.395.10">
    <property type="entry name" value="Adenoviral Proteinase, Chain A"/>
    <property type="match status" value="1"/>
</dbReference>
<organism evidence="6 7">
    <name type="scientific">Triparma strigata</name>
    <dbReference type="NCBI Taxonomy" id="1606541"/>
    <lineage>
        <taxon>Eukaryota</taxon>
        <taxon>Sar</taxon>
        <taxon>Stramenopiles</taxon>
        <taxon>Ochrophyta</taxon>
        <taxon>Bolidophyceae</taxon>
        <taxon>Parmales</taxon>
        <taxon>Triparmaceae</taxon>
        <taxon>Triparma</taxon>
    </lineage>
</organism>
<evidence type="ECO:0000313" key="7">
    <source>
        <dbReference type="Proteomes" id="UP001165085"/>
    </source>
</evidence>
<name>A0A9W7C9K1_9STRA</name>
<dbReference type="EMBL" id="BRXY01000571">
    <property type="protein sequence ID" value="GMI00629.1"/>
    <property type="molecule type" value="Genomic_DNA"/>
</dbReference>
<protein>
    <recommendedName>
        <fullName evidence="5">Ubiquitin-like protease family profile domain-containing protein</fullName>
    </recommendedName>
</protein>
<dbReference type="InterPro" id="IPR003653">
    <property type="entry name" value="Peptidase_C48_C"/>
</dbReference>
<feature type="compositionally biased region" description="Low complexity" evidence="4">
    <location>
        <begin position="189"/>
        <end position="207"/>
    </location>
</feature>
<sequence length="219" mass="24419">MLMFSNDKWKKLSKPGDFVPEDWSLITTTKETPRQKNVYDGGVYTCTCAEYISLGLELTYTQKDIMVCRRRMALKILNVSLSVNNDVAMMNIDTQEKSTKVKDPNKRVRQESDSESESESETKSTKSTKPKNKKSKSSPNPSTSPPPASQWSGTRRSRRPETTKNYKDDSDVDSDVDGSKYDNFESDGDSSVSGPGSQSSSSSSEASFDLEEESIDSRV</sequence>
<comment type="similarity">
    <text evidence="1">Belongs to the peptidase C48 family.</text>
</comment>
<feature type="compositionally biased region" description="Basic and acidic residues" evidence="4">
    <location>
        <begin position="94"/>
        <end position="112"/>
    </location>
</feature>
<comment type="caution">
    <text evidence="6">The sequence shown here is derived from an EMBL/GenBank/DDBJ whole genome shotgun (WGS) entry which is preliminary data.</text>
</comment>
<evidence type="ECO:0000256" key="3">
    <source>
        <dbReference type="ARBA" id="ARBA00022801"/>
    </source>
</evidence>
<feature type="compositionally biased region" description="Basic and acidic residues" evidence="4">
    <location>
        <begin position="159"/>
        <end position="169"/>
    </location>
</feature>
<proteinExistence type="inferred from homology"/>
<keyword evidence="2" id="KW-0645">Protease</keyword>
<evidence type="ECO:0000313" key="6">
    <source>
        <dbReference type="EMBL" id="GMI00629.1"/>
    </source>
</evidence>
<dbReference type="GO" id="GO:0008234">
    <property type="term" value="F:cysteine-type peptidase activity"/>
    <property type="evidence" value="ECO:0007669"/>
    <property type="project" value="InterPro"/>
</dbReference>
<gene>
    <name evidence="6" type="ORF">TrST_g8796</name>
</gene>
<feature type="domain" description="Ubiquitin-like protease family profile" evidence="5">
    <location>
        <begin position="26"/>
        <end position="76"/>
    </location>
</feature>
<feature type="region of interest" description="Disordered" evidence="4">
    <location>
        <begin position="94"/>
        <end position="219"/>
    </location>
</feature>
<reference evidence="7" key="1">
    <citation type="journal article" date="2023" name="Commun. Biol.">
        <title>Genome analysis of Parmales, the sister group of diatoms, reveals the evolutionary specialization of diatoms from phago-mixotrophs to photoautotrophs.</title>
        <authorList>
            <person name="Ban H."/>
            <person name="Sato S."/>
            <person name="Yoshikawa S."/>
            <person name="Yamada K."/>
            <person name="Nakamura Y."/>
            <person name="Ichinomiya M."/>
            <person name="Sato N."/>
            <person name="Blanc-Mathieu R."/>
            <person name="Endo H."/>
            <person name="Kuwata A."/>
            <person name="Ogata H."/>
        </authorList>
    </citation>
    <scope>NUCLEOTIDE SEQUENCE [LARGE SCALE GENOMIC DNA]</scope>
    <source>
        <strain evidence="7">NIES 3701</strain>
    </source>
</reference>
<evidence type="ECO:0000256" key="1">
    <source>
        <dbReference type="ARBA" id="ARBA00005234"/>
    </source>
</evidence>
<dbReference type="AlphaFoldDB" id="A0A9W7C9K1"/>
<dbReference type="OrthoDB" id="76387at2759"/>